<protein>
    <submittedName>
        <fullName evidence="7">FUSC family protein</fullName>
    </submittedName>
</protein>
<keyword evidence="2 5" id="KW-0812">Transmembrane</keyword>
<keyword evidence="3 5" id="KW-1133">Transmembrane helix</keyword>
<feature type="domain" description="Integral membrane bound transporter" evidence="6">
    <location>
        <begin position="294"/>
        <end position="418"/>
    </location>
</feature>
<evidence type="ECO:0000259" key="6">
    <source>
        <dbReference type="Pfam" id="PF13515"/>
    </source>
</evidence>
<feature type="transmembrane region" description="Helical" evidence="5">
    <location>
        <begin position="141"/>
        <end position="159"/>
    </location>
</feature>
<feature type="transmembrane region" description="Helical" evidence="5">
    <location>
        <begin position="406"/>
        <end position="423"/>
    </location>
</feature>
<evidence type="ECO:0000256" key="4">
    <source>
        <dbReference type="ARBA" id="ARBA00023136"/>
    </source>
</evidence>
<feature type="transmembrane region" description="Helical" evidence="5">
    <location>
        <begin position="85"/>
        <end position="107"/>
    </location>
</feature>
<name>A0ABT7SIW7_9CELL</name>
<evidence type="ECO:0000256" key="5">
    <source>
        <dbReference type="SAM" id="Phobius"/>
    </source>
</evidence>
<feature type="transmembrane region" description="Helical" evidence="5">
    <location>
        <begin position="375"/>
        <end position="394"/>
    </location>
</feature>
<dbReference type="RefSeq" id="WP_289456051.1">
    <property type="nucleotide sequence ID" value="NZ_JAUCGQ010000002.1"/>
</dbReference>
<dbReference type="Pfam" id="PF13515">
    <property type="entry name" value="FUSC_2"/>
    <property type="match status" value="1"/>
</dbReference>
<proteinExistence type="predicted"/>
<gene>
    <name evidence="7" type="ORF">QRT04_13665</name>
</gene>
<feature type="transmembrane region" description="Helical" evidence="5">
    <location>
        <begin position="283"/>
        <end position="301"/>
    </location>
</feature>
<reference evidence="7 8" key="1">
    <citation type="submission" date="2023-06" db="EMBL/GenBank/DDBJ databases">
        <title>Cellulomonas sp. MW4 Whole genome sequence.</title>
        <authorList>
            <person name="Park S."/>
        </authorList>
    </citation>
    <scope>NUCLEOTIDE SEQUENCE [LARGE SCALE GENOMIC DNA]</scope>
    <source>
        <strain evidence="7 8">MW4</strain>
    </source>
</reference>
<evidence type="ECO:0000313" key="7">
    <source>
        <dbReference type="EMBL" id="MDM7855979.1"/>
    </source>
</evidence>
<dbReference type="InterPro" id="IPR049453">
    <property type="entry name" value="Memb_transporter_dom"/>
</dbReference>
<sequence length="432" mass="42982">MTTTLAPLASAARSAARDVLDPAHLRAALRTQPADSTLAAAVRCAVAVALALAACTLTGHRGVAGFAALAALASLYGRWEPYRRRAGMLAVVAGCLVGAVAVSSLVAAWGAPAVGTVALAAAVAAGTAALCTALRSGPPGATIVVFCVGAGLSGEPTLADIGARVAAAAVGAALAWVVCCAGWLLHPAGPARVAVRRAAGAVDVALATGSAASRRHATALVERARDVLADDATHARGRTATEPLRRHAAVIAARLGPAPAPLPPRRTLTRTLREGLPALDRRPLLRLFVAGLAAGGVAHASGSSHSAWAVMGATATLTVASTGQAVVRGAQRAAGTVAGALVAWPLLEAHLPFAAVAALVVALQLVTEVVVMRHYGLAMLTITPMALLMVSLAGTGDPTALTVDRVLCTLLGAVVALVALVVVPDRQARAAA</sequence>
<comment type="subcellular location">
    <subcellularLocation>
        <location evidence="1">Membrane</location>
        <topology evidence="1">Multi-pass membrane protein</topology>
    </subcellularLocation>
</comment>
<keyword evidence="8" id="KW-1185">Reference proteome</keyword>
<evidence type="ECO:0000313" key="8">
    <source>
        <dbReference type="Proteomes" id="UP001529338"/>
    </source>
</evidence>
<feature type="transmembrane region" description="Helical" evidence="5">
    <location>
        <begin position="113"/>
        <end position="134"/>
    </location>
</feature>
<evidence type="ECO:0000256" key="3">
    <source>
        <dbReference type="ARBA" id="ARBA00022989"/>
    </source>
</evidence>
<organism evidence="7 8">
    <name type="scientific">Cellulomonas alba</name>
    <dbReference type="NCBI Taxonomy" id="3053467"/>
    <lineage>
        <taxon>Bacteria</taxon>
        <taxon>Bacillati</taxon>
        <taxon>Actinomycetota</taxon>
        <taxon>Actinomycetes</taxon>
        <taxon>Micrococcales</taxon>
        <taxon>Cellulomonadaceae</taxon>
        <taxon>Cellulomonas</taxon>
    </lineage>
</organism>
<dbReference type="EMBL" id="JAUCGQ010000002">
    <property type="protein sequence ID" value="MDM7855979.1"/>
    <property type="molecule type" value="Genomic_DNA"/>
</dbReference>
<evidence type="ECO:0000256" key="1">
    <source>
        <dbReference type="ARBA" id="ARBA00004141"/>
    </source>
</evidence>
<feature type="transmembrane region" description="Helical" evidence="5">
    <location>
        <begin position="339"/>
        <end position="363"/>
    </location>
</feature>
<dbReference type="Proteomes" id="UP001529338">
    <property type="component" value="Unassembled WGS sequence"/>
</dbReference>
<feature type="transmembrane region" description="Helical" evidence="5">
    <location>
        <begin position="40"/>
        <end position="73"/>
    </location>
</feature>
<feature type="transmembrane region" description="Helical" evidence="5">
    <location>
        <begin position="165"/>
        <end position="186"/>
    </location>
</feature>
<evidence type="ECO:0000256" key="2">
    <source>
        <dbReference type="ARBA" id="ARBA00022692"/>
    </source>
</evidence>
<accession>A0ABT7SIW7</accession>
<keyword evidence="4 5" id="KW-0472">Membrane</keyword>
<comment type="caution">
    <text evidence="7">The sequence shown here is derived from an EMBL/GenBank/DDBJ whole genome shotgun (WGS) entry which is preliminary data.</text>
</comment>